<comment type="caution">
    <text evidence="2">The sequence shown here is derived from an EMBL/GenBank/DDBJ whole genome shotgun (WGS) entry which is preliminary data.</text>
</comment>
<feature type="domain" description="GP-PDE" evidence="1">
    <location>
        <begin position="7"/>
        <end position="246"/>
    </location>
</feature>
<accession>A0A2W5PY27</accession>
<dbReference type="EMBL" id="QFQB01000119">
    <property type="protein sequence ID" value="PZQ43950.1"/>
    <property type="molecule type" value="Genomic_DNA"/>
</dbReference>
<dbReference type="GO" id="GO:0008081">
    <property type="term" value="F:phosphoric diester hydrolase activity"/>
    <property type="evidence" value="ECO:0007669"/>
    <property type="project" value="InterPro"/>
</dbReference>
<dbReference type="GO" id="GO:0006629">
    <property type="term" value="P:lipid metabolic process"/>
    <property type="evidence" value="ECO:0007669"/>
    <property type="project" value="InterPro"/>
</dbReference>
<evidence type="ECO:0000313" key="2">
    <source>
        <dbReference type="EMBL" id="PZQ43950.1"/>
    </source>
</evidence>
<evidence type="ECO:0000313" key="3">
    <source>
        <dbReference type="Proteomes" id="UP000249417"/>
    </source>
</evidence>
<dbReference type="PANTHER" id="PTHR46211">
    <property type="entry name" value="GLYCEROPHOSPHORYL DIESTER PHOSPHODIESTERASE"/>
    <property type="match status" value="1"/>
</dbReference>
<evidence type="ECO:0000259" key="1">
    <source>
        <dbReference type="PROSITE" id="PS51704"/>
    </source>
</evidence>
<dbReference type="InterPro" id="IPR017946">
    <property type="entry name" value="PLC-like_Pdiesterase_TIM-brl"/>
</dbReference>
<dbReference type="Pfam" id="PF03009">
    <property type="entry name" value="GDPD"/>
    <property type="match status" value="1"/>
</dbReference>
<dbReference type="SUPFAM" id="SSF51695">
    <property type="entry name" value="PLC-like phosphodiesterases"/>
    <property type="match status" value="1"/>
</dbReference>
<protein>
    <submittedName>
        <fullName evidence="2">Glycerophosphoryl diester phosphodiesterase</fullName>
    </submittedName>
</protein>
<dbReference type="Gene3D" id="3.20.20.190">
    <property type="entry name" value="Phosphatidylinositol (PI) phosphodiesterase"/>
    <property type="match status" value="1"/>
</dbReference>
<dbReference type="Proteomes" id="UP000249417">
    <property type="component" value="Unassembled WGS sequence"/>
</dbReference>
<name>A0A2W5PY27_9BACT</name>
<gene>
    <name evidence="2" type="ORF">DI551_11115</name>
</gene>
<dbReference type="CDD" id="cd08562">
    <property type="entry name" value="GDPD_EcUgpQ_like"/>
    <property type="match status" value="1"/>
</dbReference>
<dbReference type="PANTHER" id="PTHR46211:SF1">
    <property type="entry name" value="GLYCEROPHOSPHODIESTER PHOSPHODIESTERASE, CYTOPLASMIC"/>
    <property type="match status" value="1"/>
</dbReference>
<reference evidence="2 3" key="1">
    <citation type="submission" date="2017-08" db="EMBL/GenBank/DDBJ databases">
        <title>Infants hospitalized years apart are colonized by the same room-sourced microbial strains.</title>
        <authorList>
            <person name="Brooks B."/>
            <person name="Olm M.R."/>
            <person name="Firek B.A."/>
            <person name="Baker R."/>
            <person name="Thomas B.C."/>
            <person name="Morowitz M.J."/>
            <person name="Banfield J.F."/>
        </authorList>
    </citation>
    <scope>NUCLEOTIDE SEQUENCE [LARGE SCALE GENOMIC DNA]</scope>
    <source>
        <strain evidence="2">S2_005_002_R2_29</strain>
    </source>
</reference>
<dbReference type="PROSITE" id="PS51704">
    <property type="entry name" value="GP_PDE"/>
    <property type="match status" value="1"/>
</dbReference>
<sequence>MTKLNLPKVIGHRGAKAYAPENTIESIQTAASLGVAWVELDVKLTRDGVPVIFHDEELDRTTNGTGLMAHMTYEDIRDLDAGSWFGDSFAACRIPTLEQAVDVILKHDLGLNLEIKPCPGREKETAEVALDYLSRFWDDPSKLLISSFQHVSLEAALDLAPDYARGLLIGGEEMPENWKEMAEYLDASTINLGSRLVNRQVADEVMDLELPLLVYTVNDPMQARSLQKLGVDAFFSDNPDVILENLAGGLN</sequence>
<dbReference type="InterPro" id="IPR030395">
    <property type="entry name" value="GP_PDE_dom"/>
</dbReference>
<proteinExistence type="predicted"/>
<organism evidence="2 3">
    <name type="scientific">Micavibrio aeruginosavorus</name>
    <dbReference type="NCBI Taxonomy" id="349221"/>
    <lineage>
        <taxon>Bacteria</taxon>
        <taxon>Pseudomonadati</taxon>
        <taxon>Bdellovibrionota</taxon>
        <taxon>Bdellovibrionia</taxon>
        <taxon>Bdellovibrionales</taxon>
        <taxon>Pseudobdellovibrionaceae</taxon>
        <taxon>Micavibrio</taxon>
    </lineage>
</organism>
<dbReference type="AlphaFoldDB" id="A0A2W5PY27"/>